<evidence type="ECO:0000313" key="7">
    <source>
        <dbReference type="Proteomes" id="UP001597032"/>
    </source>
</evidence>
<dbReference type="Pfam" id="PF04357">
    <property type="entry name" value="TamB"/>
    <property type="match status" value="1"/>
</dbReference>
<gene>
    <name evidence="6" type="ORF">ACFQZW_13810</name>
</gene>
<evidence type="ECO:0000256" key="2">
    <source>
        <dbReference type="ARBA" id="ARBA00022692"/>
    </source>
</evidence>
<dbReference type="EMBL" id="JBHTIC010000020">
    <property type="protein sequence ID" value="MFD0763161.1"/>
    <property type="molecule type" value="Genomic_DNA"/>
</dbReference>
<evidence type="ECO:0000256" key="1">
    <source>
        <dbReference type="ARBA" id="ARBA00004167"/>
    </source>
</evidence>
<dbReference type="InterPro" id="IPR007452">
    <property type="entry name" value="TamB_C"/>
</dbReference>
<feature type="domain" description="Translocation and assembly module TamB C-terminal" evidence="5">
    <location>
        <begin position="986"/>
        <end position="1418"/>
    </location>
</feature>
<organism evidence="6 7">
    <name type="scientific">Lutibacter aestuarii</name>
    <dbReference type="NCBI Taxonomy" id="861111"/>
    <lineage>
        <taxon>Bacteria</taxon>
        <taxon>Pseudomonadati</taxon>
        <taxon>Bacteroidota</taxon>
        <taxon>Flavobacteriia</taxon>
        <taxon>Flavobacteriales</taxon>
        <taxon>Flavobacteriaceae</taxon>
        <taxon>Lutibacter</taxon>
    </lineage>
</organism>
<keyword evidence="7" id="KW-1185">Reference proteome</keyword>
<keyword evidence="3" id="KW-1133">Transmembrane helix</keyword>
<comment type="subcellular location">
    <subcellularLocation>
        <location evidence="1">Membrane</location>
        <topology evidence="1">Single-pass membrane protein</topology>
    </subcellularLocation>
</comment>
<accession>A0ABW2ZB59</accession>
<comment type="caution">
    <text evidence="6">The sequence shown here is derived from an EMBL/GenBank/DDBJ whole genome shotgun (WGS) entry which is preliminary data.</text>
</comment>
<keyword evidence="4" id="KW-0472">Membrane</keyword>
<dbReference type="Proteomes" id="UP001597032">
    <property type="component" value="Unassembled WGS sequence"/>
</dbReference>
<reference evidence="7" key="1">
    <citation type="journal article" date="2019" name="Int. J. Syst. Evol. Microbiol.">
        <title>The Global Catalogue of Microorganisms (GCM) 10K type strain sequencing project: providing services to taxonomists for standard genome sequencing and annotation.</title>
        <authorList>
            <consortium name="The Broad Institute Genomics Platform"/>
            <consortium name="The Broad Institute Genome Sequencing Center for Infectious Disease"/>
            <person name="Wu L."/>
            <person name="Ma J."/>
        </authorList>
    </citation>
    <scope>NUCLEOTIDE SEQUENCE [LARGE SCALE GENOMIC DNA]</scope>
    <source>
        <strain evidence="7">CCUG 60022</strain>
    </source>
</reference>
<evidence type="ECO:0000259" key="5">
    <source>
        <dbReference type="Pfam" id="PF04357"/>
    </source>
</evidence>
<protein>
    <submittedName>
        <fullName evidence="6">Translocation/assembly module TamB domain-containing protein</fullName>
    </submittedName>
</protein>
<sequence>MSIPAVQTKLGKMVTNYLQSEFDVDITIDKVDLAYIGDVQLKKVFVKNHHADTLIYINDLTTSIFSYRNLLKSKLEFGQISLNNFILNLRTYEGEEDDALTVFVDKFDDGTVSDKPSGFLLTSTNLKLNKGYVELFDENKETEKPLFFKNINGDAENFKIEGPNVSTAIHKLSFIENHNVEVLSLSSNFSYSKQQMSFLNTILETEKSRISADIVFNYNREDFSDFNNKVAIQANVKNADVSFFDLQKFYSEFGTEDILHFSTKITGNLNNFTTHNLQLKTDQNAIINGDLNFKNAFNQENGFSLDAYLTNLTSDYIHLKKLLPNVLGNNLPSTFKKFGRFTLRGNTFITENLINAKLNLNTAIGSAITDLELTNISNIDNSSYIGHIKVVDFELGEIIGDPLVGQISLEADIEGEGFTLEKINTAVKGHVSKHQYKSYTYKDITIDGVVKNKHFDGNMEVNDANIKLNFNGLADFSSAIYTFDFKAIVDYCDLNKINLFKRDSISNVKGDIEIKVKGNTLDDLVGTIDFKNSSYTNQKNNYFFKDFNITSLFTDSIRTITINSTEIIDGRVKGNFKFNELGKLTKNSIGSIFTNYKPYKVSNNQNLDFRFNIYNKIVEVFYPEVTLSPNTIIRGNISSNNNLFRLNIKSPKIEAFSNIIDELSLQIDNKNPIFNTQLKVDKVATDLYDISKLNLVNITLNDTLYFRTEFLGGEQNTEKFNLSFYHTFNEDNKSVFGLKKSDFTYKNNVWEINPENDKMNKVVFDGKTKMLDFKQFLVSSKNQKIEFFGKVNDSISKDLKFKFRNVKLASITPNIDSLKLRGTLNGNLNYRQINKKIEPTANLSIADFNINNSHQGNLNIAIEGRNSLKQYDIDVALVRENSKSFSALGELDFTSNNPTLDVQVGFEEFKLDAFSPLGEDVFNNIRGFAYGSVHVSGLLKNPKMDGDLFLDQAGMYFPYLNVDYNFDGTSIISLKDQTFTFEDVTLKDTFKNTKGGLSGTLSHKNFDNWLLNLNINTKNLLVLNTVEDENSVYYGTGLIEGNAVINGPTDKLVIDVVGKTKKGTYFVIPLSDVKTVESSQLIRFINKNESENDDEIRKAFISEKLKGLSLNFNLEVTKDAVVEMVLDKATGSFLRGSGTGNLQIELDTKDKFDMYGDFIVDNGIYNFKYGGFINKPFTVKKGGSISWSGDPFTAILNIEAVYRVTANPRSLLENITSNRKIPIDLITRFSGELFNSEREFDIEIPNSSSTVASELAFKLNDNDDNTKTRHFVSLLASGAFYNESDLSINTTGLVYGTASDMLSNALDNIFNQGNNKFKLKPVYTVGEKSKVDNLNINDQLAIDLDYQLNDRIIINGRVGVPVGSKEQASVIGEVKVEFLINEDGTFRSTVFNRQNEIQYTEEEEGYTQGIGLNYQIDFNSGSELLKKLGLKKDKPKDTISTTKQLDTLKNKLLNFKNKTSKNE</sequence>
<evidence type="ECO:0000256" key="3">
    <source>
        <dbReference type="ARBA" id="ARBA00022989"/>
    </source>
</evidence>
<evidence type="ECO:0000256" key="4">
    <source>
        <dbReference type="ARBA" id="ARBA00023136"/>
    </source>
</evidence>
<proteinExistence type="predicted"/>
<keyword evidence="2" id="KW-0812">Transmembrane</keyword>
<name>A0ABW2ZB59_9FLAO</name>
<evidence type="ECO:0000313" key="6">
    <source>
        <dbReference type="EMBL" id="MFD0763161.1"/>
    </source>
</evidence>